<gene>
    <name evidence="1" type="ORF">Patl1_02735</name>
</gene>
<protein>
    <submittedName>
        <fullName evidence="1">Uncharacterized protein</fullName>
    </submittedName>
</protein>
<accession>A0ACC1C867</accession>
<evidence type="ECO:0000313" key="1">
    <source>
        <dbReference type="EMBL" id="KAJ0111829.1"/>
    </source>
</evidence>
<dbReference type="Proteomes" id="UP001164250">
    <property type="component" value="Chromosome 1"/>
</dbReference>
<comment type="caution">
    <text evidence="1">The sequence shown here is derived from an EMBL/GenBank/DDBJ whole genome shotgun (WGS) entry which is preliminary data.</text>
</comment>
<keyword evidence="2" id="KW-1185">Reference proteome</keyword>
<evidence type="ECO:0000313" key="2">
    <source>
        <dbReference type="Proteomes" id="UP001164250"/>
    </source>
</evidence>
<sequence length="114" mass="13452">MLLTIRDTAKYPPLMKTSKLSNSLKYLTQAYLGYDIQTGVQDPYEDCVATMRLYMRMKSQVHRREEYPLASDPQNRNIFATAPWRQNELERMSPEELLAISRSDYYCWCLDRSA</sequence>
<name>A0ACC1C867_9ROSI</name>
<organism evidence="1 2">
    <name type="scientific">Pistacia atlantica</name>
    <dbReference type="NCBI Taxonomy" id="434234"/>
    <lineage>
        <taxon>Eukaryota</taxon>
        <taxon>Viridiplantae</taxon>
        <taxon>Streptophyta</taxon>
        <taxon>Embryophyta</taxon>
        <taxon>Tracheophyta</taxon>
        <taxon>Spermatophyta</taxon>
        <taxon>Magnoliopsida</taxon>
        <taxon>eudicotyledons</taxon>
        <taxon>Gunneridae</taxon>
        <taxon>Pentapetalae</taxon>
        <taxon>rosids</taxon>
        <taxon>malvids</taxon>
        <taxon>Sapindales</taxon>
        <taxon>Anacardiaceae</taxon>
        <taxon>Pistacia</taxon>
    </lineage>
</organism>
<dbReference type="EMBL" id="CM047897">
    <property type="protein sequence ID" value="KAJ0111829.1"/>
    <property type="molecule type" value="Genomic_DNA"/>
</dbReference>
<reference evidence="2" key="1">
    <citation type="journal article" date="2023" name="G3 (Bethesda)">
        <title>Genome assembly and association tests identify interacting loci associated with vigor, precocity, and sex in interspecific pistachio rootstocks.</title>
        <authorList>
            <person name="Palmer W."/>
            <person name="Jacygrad E."/>
            <person name="Sagayaradj S."/>
            <person name="Cavanaugh K."/>
            <person name="Han R."/>
            <person name="Bertier L."/>
            <person name="Beede B."/>
            <person name="Kafkas S."/>
            <person name="Golino D."/>
            <person name="Preece J."/>
            <person name="Michelmore R."/>
        </authorList>
    </citation>
    <scope>NUCLEOTIDE SEQUENCE [LARGE SCALE GENOMIC DNA]</scope>
</reference>
<proteinExistence type="predicted"/>